<dbReference type="Proteomes" id="UP001596505">
    <property type="component" value="Unassembled WGS sequence"/>
</dbReference>
<evidence type="ECO:0000256" key="1">
    <source>
        <dbReference type="ARBA" id="ARBA00007118"/>
    </source>
</evidence>
<dbReference type="GO" id="GO:0016491">
    <property type="term" value="F:oxidoreductase activity"/>
    <property type="evidence" value="ECO:0007669"/>
    <property type="project" value="UniProtKB-KW"/>
</dbReference>
<feature type="domain" description="Nitroreductase" evidence="3">
    <location>
        <begin position="8"/>
        <end position="181"/>
    </location>
</feature>
<dbReference type="InterPro" id="IPR000415">
    <property type="entry name" value="Nitroreductase-like"/>
</dbReference>
<comment type="caution">
    <text evidence="4">The sequence shown here is derived from an EMBL/GenBank/DDBJ whole genome shotgun (WGS) entry which is preliminary data.</text>
</comment>
<dbReference type="PANTHER" id="PTHR43673:SF12">
    <property type="entry name" value="PROTEIN DRGA"/>
    <property type="match status" value="1"/>
</dbReference>
<keyword evidence="2 4" id="KW-0560">Oxidoreductase</keyword>
<evidence type="ECO:0000313" key="4">
    <source>
        <dbReference type="EMBL" id="MFC7393418.1"/>
    </source>
</evidence>
<proteinExistence type="inferred from homology"/>
<accession>A0ABW2PVL7</accession>
<reference evidence="5" key="1">
    <citation type="journal article" date="2019" name="Int. J. Syst. Evol. Microbiol.">
        <title>The Global Catalogue of Microorganisms (GCM) 10K type strain sequencing project: providing services to taxonomists for standard genome sequencing and annotation.</title>
        <authorList>
            <consortium name="The Broad Institute Genomics Platform"/>
            <consortium name="The Broad Institute Genome Sequencing Center for Infectious Disease"/>
            <person name="Wu L."/>
            <person name="Ma J."/>
        </authorList>
    </citation>
    <scope>NUCLEOTIDE SEQUENCE [LARGE SCALE GENOMIC DNA]</scope>
    <source>
        <strain evidence="5">CGMCC 1.16305</strain>
    </source>
</reference>
<comment type="similarity">
    <text evidence="1">Belongs to the nitroreductase family.</text>
</comment>
<dbReference type="SUPFAM" id="SSF55469">
    <property type="entry name" value="FMN-dependent nitroreductase-like"/>
    <property type="match status" value="1"/>
</dbReference>
<name>A0ABW2PVL7_9BACL</name>
<dbReference type="CDD" id="cd02137">
    <property type="entry name" value="MhqN-like"/>
    <property type="match status" value="1"/>
</dbReference>
<evidence type="ECO:0000256" key="2">
    <source>
        <dbReference type="ARBA" id="ARBA00023002"/>
    </source>
</evidence>
<gene>
    <name evidence="4" type="ORF">ACFQRG_10665</name>
</gene>
<dbReference type="EC" id="1.7.1.-" evidence="4"/>
<organism evidence="4 5">
    <name type="scientific">Scopulibacillus cellulosilyticus</name>
    <dbReference type="NCBI Taxonomy" id="2665665"/>
    <lineage>
        <taxon>Bacteria</taxon>
        <taxon>Bacillati</taxon>
        <taxon>Bacillota</taxon>
        <taxon>Bacilli</taxon>
        <taxon>Bacillales</taxon>
        <taxon>Sporolactobacillaceae</taxon>
        <taxon>Scopulibacillus</taxon>
    </lineage>
</organism>
<protein>
    <submittedName>
        <fullName evidence="4">Nitroreductase family protein</fullName>
        <ecNumber evidence="4">1.7.1.-</ecNumber>
    </submittedName>
</protein>
<keyword evidence="5" id="KW-1185">Reference proteome</keyword>
<dbReference type="Gene3D" id="3.40.109.10">
    <property type="entry name" value="NADH Oxidase"/>
    <property type="match status" value="1"/>
</dbReference>
<dbReference type="PANTHER" id="PTHR43673">
    <property type="entry name" value="NAD(P)H NITROREDUCTASE YDGI-RELATED"/>
    <property type="match status" value="1"/>
</dbReference>
<dbReference type="RefSeq" id="WP_380965908.1">
    <property type="nucleotide sequence ID" value="NZ_JBHTCO010000013.1"/>
</dbReference>
<dbReference type="EMBL" id="JBHTCO010000013">
    <property type="protein sequence ID" value="MFC7393418.1"/>
    <property type="molecule type" value="Genomic_DNA"/>
</dbReference>
<dbReference type="Pfam" id="PF00881">
    <property type="entry name" value="Nitroreductase"/>
    <property type="match status" value="1"/>
</dbReference>
<evidence type="ECO:0000259" key="3">
    <source>
        <dbReference type="Pfam" id="PF00881"/>
    </source>
</evidence>
<evidence type="ECO:0000313" key="5">
    <source>
        <dbReference type="Proteomes" id="UP001596505"/>
    </source>
</evidence>
<sequence length="205" mass="23212">MEYLAVVNERRSVKRYDKDYKMTKEEIEKIIELAALSPSAWNLQQWHFLIVTDNEKKEQLKKAAWDQPKVADASASIVVLGDLDAYNRADEVADDWIQKGYLSEEGKAGLVDTIHNFYKGDQTKRDEAIRGASLAAMALMLTAKDMGYATCPMIGFDPEAIQKEFNVPKNLVPVMMITLGKGEAETRERGSRRGPKEIITYESFE</sequence>
<dbReference type="InterPro" id="IPR029479">
    <property type="entry name" value="Nitroreductase"/>
</dbReference>